<dbReference type="PANTHER" id="PTHR38847">
    <property type="match status" value="1"/>
</dbReference>
<gene>
    <name evidence="2" type="ORF">TWF730_010133</name>
</gene>
<dbReference type="AlphaFoldDB" id="A0AAV9UQX5"/>
<dbReference type="PANTHER" id="PTHR38847:SF1">
    <property type="entry name" value="PSEUDOURIDINE SYNTHASE RSUA_RLUA-LIKE DOMAIN-CONTAINING PROTEIN"/>
    <property type="match status" value="1"/>
</dbReference>
<proteinExistence type="predicted"/>
<comment type="caution">
    <text evidence="2">The sequence shown here is derived from an EMBL/GenBank/DDBJ whole genome shotgun (WGS) entry which is preliminary data.</text>
</comment>
<dbReference type="EMBL" id="JAVHNS010000008">
    <property type="protein sequence ID" value="KAK6345790.1"/>
    <property type="molecule type" value="Genomic_DNA"/>
</dbReference>
<evidence type="ECO:0000256" key="1">
    <source>
        <dbReference type="SAM" id="SignalP"/>
    </source>
</evidence>
<evidence type="ECO:0000313" key="3">
    <source>
        <dbReference type="Proteomes" id="UP001373714"/>
    </source>
</evidence>
<evidence type="ECO:0008006" key="4">
    <source>
        <dbReference type="Google" id="ProtNLM"/>
    </source>
</evidence>
<organism evidence="2 3">
    <name type="scientific">Orbilia blumenaviensis</name>
    <dbReference type="NCBI Taxonomy" id="1796055"/>
    <lineage>
        <taxon>Eukaryota</taxon>
        <taxon>Fungi</taxon>
        <taxon>Dikarya</taxon>
        <taxon>Ascomycota</taxon>
        <taxon>Pezizomycotina</taxon>
        <taxon>Orbiliomycetes</taxon>
        <taxon>Orbiliales</taxon>
        <taxon>Orbiliaceae</taxon>
        <taxon>Orbilia</taxon>
    </lineage>
</organism>
<feature type="signal peptide" evidence="1">
    <location>
        <begin position="1"/>
        <end position="23"/>
    </location>
</feature>
<protein>
    <recommendedName>
        <fullName evidence="4">Secreted protein</fullName>
    </recommendedName>
</protein>
<accession>A0AAV9UQX5</accession>
<evidence type="ECO:0000313" key="2">
    <source>
        <dbReference type="EMBL" id="KAK6345790.1"/>
    </source>
</evidence>
<keyword evidence="1" id="KW-0732">Signal</keyword>
<dbReference type="InterPro" id="IPR025649">
    <property type="entry name" value="DUF4360"/>
</dbReference>
<sequence>MFSFIREVSSLVAVAALLVPSLATPVASTVTPPSGVSIDKLIYGGTGCPQNTAYVNLSSDRQSFTAYFGQFTAYINTATDNIKDARKFCQLNLAINTPPGWQFTLVQTTYTGYASLGPNIMATHTSTNYFAGSTDEQSFSVPIYGPTYRDFTVKSAAIVGNGAWSPCGTQALLNIKSELQLSGEGYGAIRETKATGNVSRIYALQWRTC</sequence>
<name>A0AAV9UQX5_9PEZI</name>
<reference evidence="2 3" key="1">
    <citation type="submission" date="2019-10" db="EMBL/GenBank/DDBJ databases">
        <authorList>
            <person name="Palmer J.M."/>
        </authorList>
    </citation>
    <scope>NUCLEOTIDE SEQUENCE [LARGE SCALE GENOMIC DNA]</scope>
    <source>
        <strain evidence="2 3">TWF730</strain>
    </source>
</reference>
<dbReference type="Proteomes" id="UP001373714">
    <property type="component" value="Unassembled WGS sequence"/>
</dbReference>
<dbReference type="Pfam" id="PF14273">
    <property type="entry name" value="DUF4360"/>
    <property type="match status" value="1"/>
</dbReference>
<feature type="chain" id="PRO_5043821722" description="Secreted protein" evidence="1">
    <location>
        <begin position="24"/>
        <end position="209"/>
    </location>
</feature>
<keyword evidence="3" id="KW-1185">Reference proteome</keyword>